<organism evidence="2 3">
    <name type="scientific">Halopseudomonas xinjiangensis</name>
    <dbReference type="NCBI Taxonomy" id="487184"/>
    <lineage>
        <taxon>Bacteria</taxon>
        <taxon>Pseudomonadati</taxon>
        <taxon>Pseudomonadota</taxon>
        <taxon>Gammaproteobacteria</taxon>
        <taxon>Pseudomonadales</taxon>
        <taxon>Pseudomonadaceae</taxon>
        <taxon>Halopseudomonas</taxon>
    </lineage>
</organism>
<dbReference type="Gene3D" id="3.40.50.150">
    <property type="entry name" value="Vaccinia Virus protein VP39"/>
    <property type="match status" value="1"/>
</dbReference>
<feature type="domain" description="Methyltransferase type 11" evidence="1">
    <location>
        <begin position="38"/>
        <end position="134"/>
    </location>
</feature>
<accession>A0A1H1WJ79</accession>
<dbReference type="SUPFAM" id="SSF53335">
    <property type="entry name" value="S-adenosyl-L-methionine-dependent methyltransferases"/>
    <property type="match status" value="1"/>
</dbReference>
<dbReference type="InterPro" id="IPR029063">
    <property type="entry name" value="SAM-dependent_MTases_sf"/>
</dbReference>
<dbReference type="InterPro" id="IPR013216">
    <property type="entry name" value="Methyltransf_11"/>
</dbReference>
<protein>
    <submittedName>
        <fullName evidence="2">Methyltransferase domain-containing protein</fullName>
    </submittedName>
</protein>
<evidence type="ECO:0000259" key="1">
    <source>
        <dbReference type="Pfam" id="PF08241"/>
    </source>
</evidence>
<proteinExistence type="predicted"/>
<sequence>MNLYDHYVLPRLIDFACGMGSVMGVRAALVPRASGRVLEVGIGTGLNLRYYDPAKVSSIVGVDPAAQMHVRGKRRAALIDIPLQMVAVDVHGIAADTASFDTIVMTFTLCSIAEPLPALNEMRRVMKAGGTLIFAEHGLSPDQTVSRWQKGLTPAWKHFAGGCHLDRDIPGLITAAGFEIDEQEEIYLSGPKPMTYVFSGVASVRKVQS</sequence>
<gene>
    <name evidence="2" type="ORF">SAMN05216421_2580</name>
</gene>
<name>A0A1H1WJ79_9GAMM</name>
<dbReference type="GO" id="GO:0008757">
    <property type="term" value="F:S-adenosylmethionine-dependent methyltransferase activity"/>
    <property type="evidence" value="ECO:0007669"/>
    <property type="project" value="InterPro"/>
</dbReference>
<dbReference type="Proteomes" id="UP000243207">
    <property type="component" value="Chromosome I"/>
</dbReference>
<evidence type="ECO:0000313" key="3">
    <source>
        <dbReference type="Proteomes" id="UP000243207"/>
    </source>
</evidence>
<evidence type="ECO:0000313" key="2">
    <source>
        <dbReference type="EMBL" id="SDS96376.1"/>
    </source>
</evidence>
<reference evidence="3" key="1">
    <citation type="submission" date="2016-10" db="EMBL/GenBank/DDBJ databases">
        <authorList>
            <person name="Varghese N."/>
            <person name="Submissions S."/>
        </authorList>
    </citation>
    <scope>NUCLEOTIDE SEQUENCE [LARGE SCALE GENOMIC DNA]</scope>
    <source>
        <strain evidence="3">NRRL B-51270</strain>
    </source>
</reference>
<dbReference type="GO" id="GO:0032259">
    <property type="term" value="P:methylation"/>
    <property type="evidence" value="ECO:0007669"/>
    <property type="project" value="UniProtKB-KW"/>
</dbReference>
<dbReference type="RefSeq" id="WP_093395415.1">
    <property type="nucleotide sequence ID" value="NZ_LT629736.1"/>
</dbReference>
<dbReference type="PANTHER" id="PTHR45036">
    <property type="entry name" value="METHYLTRANSFERASE LIKE 7B"/>
    <property type="match status" value="1"/>
</dbReference>
<dbReference type="STRING" id="487184.SAMN05216421_2580"/>
<dbReference type="EMBL" id="LT629736">
    <property type="protein sequence ID" value="SDS96376.1"/>
    <property type="molecule type" value="Genomic_DNA"/>
</dbReference>
<dbReference type="PANTHER" id="PTHR45036:SF1">
    <property type="entry name" value="METHYLTRANSFERASE LIKE 7A"/>
    <property type="match status" value="1"/>
</dbReference>
<dbReference type="InterPro" id="IPR052356">
    <property type="entry name" value="Thiol_S-MT"/>
</dbReference>
<keyword evidence="3" id="KW-1185">Reference proteome</keyword>
<dbReference type="AlphaFoldDB" id="A0A1H1WJ79"/>
<dbReference type="OrthoDB" id="323463at2"/>
<dbReference type="Pfam" id="PF08241">
    <property type="entry name" value="Methyltransf_11"/>
    <property type="match status" value="1"/>
</dbReference>
<dbReference type="CDD" id="cd02440">
    <property type="entry name" value="AdoMet_MTases"/>
    <property type="match status" value="1"/>
</dbReference>
<keyword evidence="2" id="KW-0808">Transferase</keyword>
<keyword evidence="2" id="KW-0489">Methyltransferase</keyword>